<reference evidence="2 4" key="3">
    <citation type="submission" date="2024-08" db="EMBL/GenBank/DDBJ databases">
        <authorList>
            <person name="Wei W."/>
        </authorList>
    </citation>
    <scope>NUCLEOTIDE SEQUENCE [LARGE SCALE GENOMIC DNA]</scope>
    <source>
        <strain evidence="2 4">XU2</strain>
    </source>
</reference>
<protein>
    <submittedName>
        <fullName evidence="1">Uncharacterized protein</fullName>
    </submittedName>
</protein>
<reference evidence="1 3" key="1">
    <citation type="submission" date="2019-07" db="EMBL/GenBank/DDBJ databases">
        <authorList>
            <person name="Qu J.-H."/>
        </authorList>
    </citation>
    <scope>NUCLEOTIDE SEQUENCE [LARGE SCALE GENOMIC DNA]</scope>
    <source>
        <strain evidence="1 3">MDT1-10-3</strain>
    </source>
</reference>
<dbReference type="Proteomes" id="UP001570846">
    <property type="component" value="Unassembled WGS sequence"/>
</dbReference>
<comment type="caution">
    <text evidence="1">The sequence shown here is derived from an EMBL/GenBank/DDBJ whole genome shotgun (WGS) entry which is preliminary data.</text>
</comment>
<dbReference type="EMBL" id="VKKZ01000020">
    <property type="protein sequence ID" value="KAA6434822.1"/>
    <property type="molecule type" value="Genomic_DNA"/>
</dbReference>
<dbReference type="Proteomes" id="UP000323866">
    <property type="component" value="Unassembled WGS sequence"/>
</dbReference>
<name>A0A5M8QKL6_9BACT</name>
<dbReference type="EMBL" id="JBGOGF010000002">
    <property type="protein sequence ID" value="MFA1770762.1"/>
    <property type="molecule type" value="Genomic_DNA"/>
</dbReference>
<gene>
    <name evidence="2" type="ORF">ACD591_05620</name>
    <name evidence="1" type="ORF">FOE74_11675</name>
</gene>
<sequence>MTHQDLVPIACKWLLTEASCATVFQGCATGNDPPQDPVVLGVGSFGRSIFIKFFVSRSDFEKETQTQFWQLPVNGVGRYRFLCVPSGLVKEEETPPGWGLLNISEGKQASCILNPYCPTGSEFWRHGFEDFALYDVLRKNDGMASALHRLQFKAVVDLSLE</sequence>
<keyword evidence="4" id="KW-1185">Reference proteome</keyword>
<dbReference type="AlphaFoldDB" id="A0A5M8QKL6"/>
<evidence type="ECO:0000313" key="4">
    <source>
        <dbReference type="Proteomes" id="UP001570846"/>
    </source>
</evidence>
<dbReference type="OrthoDB" id="198812at2"/>
<evidence type="ECO:0000313" key="3">
    <source>
        <dbReference type="Proteomes" id="UP000323866"/>
    </source>
</evidence>
<proteinExistence type="predicted"/>
<evidence type="ECO:0000313" key="1">
    <source>
        <dbReference type="EMBL" id="KAA6434822.1"/>
    </source>
</evidence>
<accession>A0A5M8QKL6</accession>
<evidence type="ECO:0000313" key="2">
    <source>
        <dbReference type="EMBL" id="MFA1770762.1"/>
    </source>
</evidence>
<dbReference type="RefSeq" id="WP_149098764.1">
    <property type="nucleotide sequence ID" value="NZ_BMMG01000003.1"/>
</dbReference>
<reference evidence="1 3" key="2">
    <citation type="submission" date="2019-09" db="EMBL/GenBank/DDBJ databases">
        <title>A bacterium isolated from glacier soil.</title>
        <authorList>
            <person name="Liu Q."/>
        </authorList>
    </citation>
    <scope>NUCLEOTIDE SEQUENCE [LARGE SCALE GENOMIC DNA]</scope>
    <source>
        <strain evidence="1 3">MDT1-10-3</strain>
    </source>
</reference>
<organism evidence="1 3">
    <name type="scientific">Rufibacter glacialis</name>
    <dbReference type="NCBI Taxonomy" id="1259555"/>
    <lineage>
        <taxon>Bacteria</taxon>
        <taxon>Pseudomonadati</taxon>
        <taxon>Bacteroidota</taxon>
        <taxon>Cytophagia</taxon>
        <taxon>Cytophagales</taxon>
        <taxon>Hymenobacteraceae</taxon>
        <taxon>Rufibacter</taxon>
    </lineage>
</organism>